<sequence>MYNSVPLFIFISMISMMEELTTKITEEFISYYDLNSGEVETADSNETVMKSTLKICRHILRYKNFYNEQFKKPNFIHYLSQELYTQLIKVYSNNGYAIFASYGTVGYLSQWVHED</sequence>
<proteinExistence type="predicted"/>
<dbReference type="Proteomes" id="UP001238088">
    <property type="component" value="Unassembled WGS sequence"/>
</dbReference>
<protein>
    <submittedName>
        <fullName evidence="1">Uncharacterized protein</fullName>
    </submittedName>
</protein>
<organism evidence="1 2">
    <name type="scientific">Cytobacillus purgationiresistens</name>
    <dbReference type="NCBI Taxonomy" id="863449"/>
    <lineage>
        <taxon>Bacteria</taxon>
        <taxon>Bacillati</taxon>
        <taxon>Bacillota</taxon>
        <taxon>Bacilli</taxon>
        <taxon>Bacillales</taxon>
        <taxon>Bacillaceae</taxon>
        <taxon>Cytobacillus</taxon>
    </lineage>
</organism>
<evidence type="ECO:0000313" key="1">
    <source>
        <dbReference type="EMBL" id="MDQ0270395.1"/>
    </source>
</evidence>
<evidence type="ECO:0000313" key="2">
    <source>
        <dbReference type="Proteomes" id="UP001238088"/>
    </source>
</evidence>
<keyword evidence="2" id="KW-1185">Reference proteome</keyword>
<reference evidence="1 2" key="1">
    <citation type="submission" date="2023-07" db="EMBL/GenBank/DDBJ databases">
        <title>Genomic Encyclopedia of Type Strains, Phase IV (KMG-IV): sequencing the most valuable type-strain genomes for metagenomic binning, comparative biology and taxonomic classification.</title>
        <authorList>
            <person name="Goeker M."/>
        </authorList>
    </citation>
    <scope>NUCLEOTIDE SEQUENCE [LARGE SCALE GENOMIC DNA]</scope>
    <source>
        <strain evidence="1 2">DSM 23494</strain>
    </source>
</reference>
<dbReference type="EMBL" id="JAUSUB010000008">
    <property type="protein sequence ID" value="MDQ0270395.1"/>
    <property type="molecule type" value="Genomic_DNA"/>
</dbReference>
<gene>
    <name evidence="1" type="ORF">J2S17_002270</name>
</gene>
<comment type="caution">
    <text evidence="1">The sequence shown here is derived from an EMBL/GenBank/DDBJ whole genome shotgun (WGS) entry which is preliminary data.</text>
</comment>
<name>A0ABU0AK17_9BACI</name>
<accession>A0ABU0AK17</accession>